<sequence length="281" mass="33147">MRFTGYNPCENRNWLHHRFVVEMKSREEIAKEIGCKSASVNIWLWRHGIRRTRKFTIHDLVRLHFMKRMSIIEIARHYGVSTDTVVYHFKTQGIKHIPNIKRVDKYATFTKKWFIENYVNTETSIIQLSNCYNVDSVILSNMLKSYGLTVKYHDNVYPERIYNLLRCYHKQKYFDRTLRKFGDKCSKCGTDKDLQMHHKVKMKSMVIDAVNQSGITPYTEDNQNALYDWMKANSKAYNDLNNLEILCGHCHKELHRRQSAAKPPMEEGSTTIEKTLDVGVA</sequence>
<name>A0A6I3SG70_HELMO</name>
<dbReference type="Gene3D" id="1.10.10.60">
    <property type="entry name" value="Homeodomain-like"/>
    <property type="match status" value="1"/>
</dbReference>
<dbReference type="RefSeq" id="WP_155474992.1">
    <property type="nucleotide sequence ID" value="NZ_WNKU01000002.1"/>
</dbReference>
<evidence type="ECO:0000313" key="2">
    <source>
        <dbReference type="EMBL" id="MTV47874.1"/>
    </source>
</evidence>
<dbReference type="Proteomes" id="UP000430670">
    <property type="component" value="Unassembled WGS sequence"/>
</dbReference>
<proteinExistence type="predicted"/>
<accession>A0A6I3SG70</accession>
<reference evidence="2 3" key="1">
    <citation type="submission" date="2019-11" db="EMBL/GenBank/DDBJ databases">
        <title>Whole-genome sequence of a the green, strictly anaerobic photosynthetic bacterium Heliobacillus mobilis DSM 6151.</title>
        <authorList>
            <person name="Kyndt J.A."/>
            <person name="Meyer T.E."/>
        </authorList>
    </citation>
    <scope>NUCLEOTIDE SEQUENCE [LARGE SCALE GENOMIC DNA]</scope>
    <source>
        <strain evidence="2 3">DSM 6151</strain>
    </source>
</reference>
<keyword evidence="3" id="KW-1185">Reference proteome</keyword>
<dbReference type="AlphaFoldDB" id="A0A6I3SG70"/>
<gene>
    <name evidence="2" type="ORF">GJ688_02600</name>
</gene>
<feature type="region of interest" description="Disordered" evidence="1">
    <location>
        <begin position="258"/>
        <end position="281"/>
    </location>
</feature>
<evidence type="ECO:0000313" key="3">
    <source>
        <dbReference type="Proteomes" id="UP000430670"/>
    </source>
</evidence>
<organism evidence="2 3">
    <name type="scientific">Heliobacterium mobile</name>
    <name type="common">Heliobacillus mobilis</name>
    <dbReference type="NCBI Taxonomy" id="28064"/>
    <lineage>
        <taxon>Bacteria</taxon>
        <taxon>Bacillati</taxon>
        <taxon>Bacillota</taxon>
        <taxon>Clostridia</taxon>
        <taxon>Eubacteriales</taxon>
        <taxon>Heliobacteriaceae</taxon>
        <taxon>Heliobacterium</taxon>
    </lineage>
</organism>
<dbReference type="OrthoDB" id="9811997at2"/>
<comment type="caution">
    <text evidence="2">The sequence shown here is derived from an EMBL/GenBank/DDBJ whole genome shotgun (WGS) entry which is preliminary data.</text>
</comment>
<evidence type="ECO:0000256" key="1">
    <source>
        <dbReference type="SAM" id="MobiDB-lite"/>
    </source>
</evidence>
<dbReference type="EMBL" id="WNKU01000002">
    <property type="protein sequence ID" value="MTV47874.1"/>
    <property type="molecule type" value="Genomic_DNA"/>
</dbReference>
<protein>
    <submittedName>
        <fullName evidence="2">Uncharacterized protein</fullName>
    </submittedName>
</protein>